<dbReference type="EMBL" id="LAZR01069912">
    <property type="protein sequence ID" value="KKK46778.1"/>
    <property type="molecule type" value="Genomic_DNA"/>
</dbReference>
<feature type="non-terminal residue" evidence="1">
    <location>
        <position position="1"/>
    </location>
</feature>
<sequence>EVFGQVTDDKDGLVTLMEHFDKTLGVTFFIDRSSRAAARTAGTCETFISNDSGMAHLAVVGGCKKVIVLYGPTSVNKNTHDSMTPIVAQGACSSQACYTDHFTCDCSENICMKAIKAERVLQELLS</sequence>
<dbReference type="SUPFAM" id="SSF53756">
    <property type="entry name" value="UDP-Glycosyltransferase/glycogen phosphorylase"/>
    <property type="match status" value="1"/>
</dbReference>
<gene>
    <name evidence="1" type="ORF">LCGC14_3161850</name>
</gene>
<accession>A0A0F8VQX3</accession>
<protein>
    <submittedName>
        <fullName evidence="1">Uncharacterized protein</fullName>
    </submittedName>
</protein>
<dbReference type="Gene3D" id="3.40.50.2000">
    <property type="entry name" value="Glycogen Phosphorylase B"/>
    <property type="match status" value="1"/>
</dbReference>
<dbReference type="InterPro" id="IPR002201">
    <property type="entry name" value="Glyco_trans_9"/>
</dbReference>
<name>A0A0F8VQX3_9ZZZZ</name>
<dbReference type="GO" id="GO:0016757">
    <property type="term" value="F:glycosyltransferase activity"/>
    <property type="evidence" value="ECO:0007669"/>
    <property type="project" value="InterPro"/>
</dbReference>
<reference evidence="1" key="1">
    <citation type="journal article" date="2015" name="Nature">
        <title>Complex archaea that bridge the gap between prokaryotes and eukaryotes.</title>
        <authorList>
            <person name="Spang A."/>
            <person name="Saw J.H."/>
            <person name="Jorgensen S.L."/>
            <person name="Zaremba-Niedzwiedzka K."/>
            <person name="Martijn J."/>
            <person name="Lind A.E."/>
            <person name="van Eijk R."/>
            <person name="Schleper C."/>
            <person name="Guy L."/>
            <person name="Ettema T.J."/>
        </authorList>
    </citation>
    <scope>NUCLEOTIDE SEQUENCE</scope>
</reference>
<organism evidence="1">
    <name type="scientific">marine sediment metagenome</name>
    <dbReference type="NCBI Taxonomy" id="412755"/>
    <lineage>
        <taxon>unclassified sequences</taxon>
        <taxon>metagenomes</taxon>
        <taxon>ecological metagenomes</taxon>
    </lineage>
</organism>
<proteinExistence type="predicted"/>
<evidence type="ECO:0000313" key="1">
    <source>
        <dbReference type="EMBL" id="KKK46778.1"/>
    </source>
</evidence>
<comment type="caution">
    <text evidence="1">The sequence shown here is derived from an EMBL/GenBank/DDBJ whole genome shotgun (WGS) entry which is preliminary data.</text>
</comment>
<dbReference type="AlphaFoldDB" id="A0A0F8VQX3"/>
<dbReference type="Pfam" id="PF01075">
    <property type="entry name" value="Glyco_transf_9"/>
    <property type="match status" value="1"/>
</dbReference>